<proteinExistence type="predicted"/>
<evidence type="ECO:0000256" key="1">
    <source>
        <dbReference type="SAM" id="MobiDB-lite"/>
    </source>
</evidence>
<dbReference type="EMBL" id="LGUA01000365">
    <property type="protein sequence ID" value="OAX82050.1"/>
    <property type="molecule type" value="Genomic_DNA"/>
</dbReference>
<sequence>MLRQARRLVIVPKVAEEDSRSEEEEEEEEEGEEEEEDFTEPNEDSDIGMKHGRCHGSTHLKSEPSTLPLLV</sequence>
<reference evidence="2 3" key="1">
    <citation type="submission" date="2015-07" db="EMBL/GenBank/DDBJ databases">
        <title>Emmonsia species relationships and genome sequence.</title>
        <authorList>
            <person name="Cuomo C.A."/>
            <person name="Schwartz I.S."/>
            <person name="Kenyon C."/>
            <person name="de Hoog G.S."/>
            <person name="Govender N.P."/>
            <person name="Botha A."/>
            <person name="Moreno L."/>
            <person name="de Vries M."/>
            <person name="Munoz J.F."/>
            <person name="Stielow J.B."/>
        </authorList>
    </citation>
    <scope>NUCLEOTIDE SEQUENCE [LARGE SCALE GENOMIC DNA]</scope>
    <source>
        <strain evidence="2 3">CBS 136260</strain>
    </source>
</reference>
<dbReference type="Proteomes" id="UP000091918">
    <property type="component" value="Unassembled WGS sequence"/>
</dbReference>
<protein>
    <submittedName>
        <fullName evidence="2">Uncharacterized protein</fullName>
    </submittedName>
</protein>
<keyword evidence="3" id="KW-1185">Reference proteome</keyword>
<accession>A0A1B7NZ41</accession>
<comment type="caution">
    <text evidence="2">The sequence shown here is derived from an EMBL/GenBank/DDBJ whole genome shotgun (WGS) entry which is preliminary data.</text>
</comment>
<feature type="region of interest" description="Disordered" evidence="1">
    <location>
        <begin position="1"/>
        <end position="71"/>
    </location>
</feature>
<organism evidence="2 3">
    <name type="scientific">Emergomyces africanus</name>
    <dbReference type="NCBI Taxonomy" id="1955775"/>
    <lineage>
        <taxon>Eukaryota</taxon>
        <taxon>Fungi</taxon>
        <taxon>Dikarya</taxon>
        <taxon>Ascomycota</taxon>
        <taxon>Pezizomycotina</taxon>
        <taxon>Eurotiomycetes</taxon>
        <taxon>Eurotiomycetidae</taxon>
        <taxon>Onygenales</taxon>
        <taxon>Ajellomycetaceae</taxon>
        <taxon>Emergomyces</taxon>
    </lineage>
</organism>
<name>A0A1B7NZ41_9EURO</name>
<dbReference type="AlphaFoldDB" id="A0A1B7NZ41"/>
<evidence type="ECO:0000313" key="2">
    <source>
        <dbReference type="EMBL" id="OAX82050.1"/>
    </source>
</evidence>
<gene>
    <name evidence="2" type="ORF">ACJ72_03607</name>
</gene>
<evidence type="ECO:0000313" key="3">
    <source>
        <dbReference type="Proteomes" id="UP000091918"/>
    </source>
</evidence>
<feature type="compositionally biased region" description="Acidic residues" evidence="1">
    <location>
        <begin position="19"/>
        <end position="46"/>
    </location>
</feature>